<evidence type="ECO:0000313" key="7">
    <source>
        <dbReference type="Proteomes" id="UP000324974"/>
    </source>
</evidence>
<evidence type="ECO:0000313" key="6">
    <source>
        <dbReference type="EMBL" id="QEL13787.1"/>
    </source>
</evidence>
<comment type="similarity">
    <text evidence="1 3">Belongs to the bacterial flagellin family.</text>
</comment>
<dbReference type="GO" id="GO:0005576">
    <property type="term" value="C:extracellular region"/>
    <property type="evidence" value="ECO:0007669"/>
    <property type="project" value="UniProtKB-SubCell"/>
</dbReference>
<dbReference type="InterPro" id="IPR001029">
    <property type="entry name" value="Flagellin_N"/>
</dbReference>
<dbReference type="Pfam" id="PF00669">
    <property type="entry name" value="Flagellin_N"/>
    <property type="match status" value="1"/>
</dbReference>
<dbReference type="SUPFAM" id="SSF64518">
    <property type="entry name" value="Phase 1 flagellin"/>
    <property type="match status" value="1"/>
</dbReference>
<keyword evidence="3" id="KW-0964">Secreted</keyword>
<keyword evidence="2 3" id="KW-0975">Bacterial flagellum</keyword>
<dbReference type="GO" id="GO:0005198">
    <property type="term" value="F:structural molecule activity"/>
    <property type="evidence" value="ECO:0007669"/>
    <property type="project" value="UniProtKB-UniRule"/>
</dbReference>
<dbReference type="Pfam" id="PF00700">
    <property type="entry name" value="Flagellin_C"/>
    <property type="match status" value="1"/>
</dbReference>
<sequence length="467" mass="46611">MALSINNNVASLNAQNSLNRTSNALSSSLQKLSTGLKVNKGADGPAALVISEQQRAQIAGLKTAIDNTNKAVALVQTGEGALNEVNSLLTKVRSLAVDSANSGVNDSTAQAANQAEIKNILSTVDRITGTTKFGSKNLFDGSAGVSGTSSAAATTFLKATTDTAAGSYAVTVTTAGSKGAVTAGTAQAANLAADENISINGTQIKLTKGSSQQQVVDKINEYSSQTGVTADISSGKTRLATNSYGADSSVTVVSDTAAAANSSGIGTTVATGTGVDIAGTINGNAYTGKGNVLTANAGVEKGLSVAIGATAAGAIATDTTGLGSVTVANNSLSFQVGANSGESVKVSFDKVSSTNLGVGASGTFGSLSQIDTSNGAEALKVIDKAISDVSELRSRLGAFQSNTLQSTANNLQTTLENTTAAESVVRDTDFASEIANYTKLQTQVQAGSTVLGNANQQTSLIANLLRG</sequence>
<evidence type="ECO:0000256" key="2">
    <source>
        <dbReference type="ARBA" id="ARBA00023143"/>
    </source>
</evidence>
<dbReference type="Gene3D" id="6.10.10.10">
    <property type="entry name" value="Flagellar export chaperone, C-terminal domain"/>
    <property type="match status" value="1"/>
</dbReference>
<dbReference type="InterPro" id="IPR046358">
    <property type="entry name" value="Flagellin_C"/>
</dbReference>
<comment type="subcellular location">
    <subcellularLocation>
        <location evidence="3">Secreted</location>
    </subcellularLocation>
    <subcellularLocation>
        <location evidence="3">Bacterial flagellum</location>
    </subcellularLocation>
</comment>
<comment type="function">
    <text evidence="3">Flagellin is the subunit protein which polymerizes to form the filaments of bacterial flagella.</text>
</comment>
<dbReference type="RefSeq" id="WP_149108727.1">
    <property type="nucleotide sequence ID" value="NZ_CP042425.1"/>
</dbReference>
<keyword evidence="6" id="KW-0969">Cilium</keyword>
<evidence type="ECO:0000259" key="5">
    <source>
        <dbReference type="Pfam" id="PF00700"/>
    </source>
</evidence>
<dbReference type="InterPro" id="IPR001492">
    <property type="entry name" value="Flagellin"/>
</dbReference>
<feature type="domain" description="Flagellin C-terminal" evidence="5">
    <location>
        <begin position="379"/>
        <end position="464"/>
    </location>
</feature>
<gene>
    <name evidence="6" type="ORF">PX52LOC_00645</name>
</gene>
<dbReference type="EMBL" id="CP042425">
    <property type="protein sequence ID" value="QEL13787.1"/>
    <property type="molecule type" value="Genomic_DNA"/>
</dbReference>
<dbReference type="OrthoDB" id="9796789at2"/>
<dbReference type="PANTHER" id="PTHR42792">
    <property type="entry name" value="FLAGELLIN"/>
    <property type="match status" value="1"/>
</dbReference>
<organism evidence="6 7">
    <name type="scientific">Limnoglobus roseus</name>
    <dbReference type="NCBI Taxonomy" id="2598579"/>
    <lineage>
        <taxon>Bacteria</taxon>
        <taxon>Pseudomonadati</taxon>
        <taxon>Planctomycetota</taxon>
        <taxon>Planctomycetia</taxon>
        <taxon>Gemmatales</taxon>
        <taxon>Gemmataceae</taxon>
        <taxon>Limnoglobus</taxon>
    </lineage>
</organism>
<proteinExistence type="inferred from homology"/>
<dbReference type="InterPro" id="IPR042187">
    <property type="entry name" value="Flagellin_C_sub2"/>
</dbReference>
<evidence type="ECO:0000256" key="1">
    <source>
        <dbReference type="ARBA" id="ARBA00005709"/>
    </source>
</evidence>
<keyword evidence="6" id="KW-0966">Cell projection</keyword>
<dbReference type="Gene3D" id="1.20.1330.10">
    <property type="entry name" value="f41 fragment of flagellin, N-terminal domain"/>
    <property type="match status" value="2"/>
</dbReference>
<evidence type="ECO:0000256" key="3">
    <source>
        <dbReference type="RuleBase" id="RU362073"/>
    </source>
</evidence>
<dbReference type="Proteomes" id="UP000324974">
    <property type="component" value="Chromosome"/>
</dbReference>
<feature type="domain" description="Flagellin N-terminal" evidence="4">
    <location>
        <begin position="5"/>
        <end position="142"/>
    </location>
</feature>
<keyword evidence="6" id="KW-0282">Flagellum</keyword>
<name>A0A5C1A6E0_9BACT</name>
<dbReference type="PANTHER" id="PTHR42792:SF2">
    <property type="entry name" value="FLAGELLIN"/>
    <property type="match status" value="1"/>
</dbReference>
<protein>
    <recommendedName>
        <fullName evidence="3">Flagellin</fullName>
    </recommendedName>
</protein>
<accession>A0A5C1A6E0</accession>
<evidence type="ECO:0000259" key="4">
    <source>
        <dbReference type="Pfam" id="PF00669"/>
    </source>
</evidence>
<reference evidence="7" key="1">
    <citation type="submission" date="2019-08" db="EMBL/GenBank/DDBJ databases">
        <title>Limnoglobus roseus gen. nov., sp. nov., a novel freshwater planctomycete with a giant genome from the family Gemmataceae.</title>
        <authorList>
            <person name="Kulichevskaya I.S."/>
            <person name="Naumoff D.G."/>
            <person name="Miroshnikov K."/>
            <person name="Ivanova A."/>
            <person name="Philippov D.A."/>
            <person name="Hakobyan A."/>
            <person name="Rijpstra I.C."/>
            <person name="Sinninghe Damste J.S."/>
            <person name="Liesack W."/>
            <person name="Dedysh S.N."/>
        </authorList>
    </citation>
    <scope>NUCLEOTIDE SEQUENCE [LARGE SCALE GENOMIC DNA]</scope>
    <source>
        <strain evidence="7">PX52</strain>
    </source>
</reference>
<dbReference type="Gene3D" id="3.30.70.2120">
    <property type="match status" value="1"/>
</dbReference>
<dbReference type="PRINTS" id="PR00207">
    <property type="entry name" value="FLAGELLIN"/>
</dbReference>
<dbReference type="AlphaFoldDB" id="A0A5C1A6E0"/>
<dbReference type="KEGG" id="lrs:PX52LOC_00645"/>
<dbReference type="GO" id="GO:0009288">
    <property type="term" value="C:bacterial-type flagellum"/>
    <property type="evidence" value="ECO:0007669"/>
    <property type="project" value="UniProtKB-SubCell"/>
</dbReference>
<keyword evidence="7" id="KW-1185">Reference proteome</keyword>